<reference evidence="8 9" key="1">
    <citation type="journal article" date="2015" name="Genome Announc.">
        <title>Expanding the biotechnology potential of lactobacilli through comparative genomics of 213 strains and associated genera.</title>
        <authorList>
            <person name="Sun Z."/>
            <person name="Harris H.M."/>
            <person name="McCann A."/>
            <person name="Guo C."/>
            <person name="Argimon S."/>
            <person name="Zhang W."/>
            <person name="Yang X."/>
            <person name="Jeffery I.B."/>
            <person name="Cooney J.C."/>
            <person name="Kagawa T.F."/>
            <person name="Liu W."/>
            <person name="Song Y."/>
            <person name="Salvetti E."/>
            <person name="Wrobel A."/>
            <person name="Rasinkangas P."/>
            <person name="Parkhill J."/>
            <person name="Rea M.C."/>
            <person name="O'Sullivan O."/>
            <person name="Ritari J."/>
            <person name="Douillard F.P."/>
            <person name="Paul Ross R."/>
            <person name="Yang R."/>
            <person name="Briner A.E."/>
            <person name="Felis G.E."/>
            <person name="de Vos W.M."/>
            <person name="Barrangou R."/>
            <person name="Klaenhammer T.R."/>
            <person name="Caufield P.W."/>
            <person name="Cui Y."/>
            <person name="Zhang H."/>
            <person name="O'Toole P.W."/>
        </authorList>
    </citation>
    <scope>NUCLEOTIDE SEQUENCE [LARGE SCALE GENOMIC DNA]</scope>
    <source>
        <strain evidence="8 9">DSM 22697</strain>
    </source>
</reference>
<dbReference type="AlphaFoldDB" id="A0A0R2F5B9"/>
<keyword evidence="9" id="KW-1185">Reference proteome</keyword>
<organism evidence="8 9">
    <name type="scientific">Lacticaseibacillus camelliae DSM 22697 = JCM 13995</name>
    <dbReference type="NCBI Taxonomy" id="1423730"/>
    <lineage>
        <taxon>Bacteria</taxon>
        <taxon>Bacillati</taxon>
        <taxon>Bacillota</taxon>
        <taxon>Bacilli</taxon>
        <taxon>Lactobacillales</taxon>
        <taxon>Lactobacillaceae</taxon>
        <taxon>Lacticaseibacillus</taxon>
    </lineage>
</organism>
<evidence type="ECO:0000313" key="8">
    <source>
        <dbReference type="EMBL" id="KRN21509.1"/>
    </source>
</evidence>
<evidence type="ECO:0000256" key="1">
    <source>
        <dbReference type="ARBA" id="ARBA00008857"/>
    </source>
</evidence>
<dbReference type="EMBL" id="AYZJ01000049">
    <property type="protein sequence ID" value="KRN21509.1"/>
    <property type="molecule type" value="Genomic_DNA"/>
</dbReference>
<dbReference type="InterPro" id="IPR028259">
    <property type="entry name" value="AP2-like_int_N"/>
</dbReference>
<keyword evidence="2" id="KW-0229">DNA integration</keyword>
<dbReference type="Pfam" id="PF14659">
    <property type="entry name" value="Phage_int_SAM_3"/>
    <property type="match status" value="1"/>
</dbReference>
<accession>A0A0R2F5B9</accession>
<dbReference type="InterPro" id="IPR013762">
    <property type="entry name" value="Integrase-like_cat_sf"/>
</dbReference>
<evidence type="ECO:0000256" key="5">
    <source>
        <dbReference type="PROSITE-ProRule" id="PRU01248"/>
    </source>
</evidence>
<dbReference type="InterPro" id="IPR044068">
    <property type="entry name" value="CB"/>
</dbReference>
<dbReference type="Pfam" id="PF00589">
    <property type="entry name" value="Phage_integrase"/>
    <property type="match status" value="1"/>
</dbReference>
<feature type="domain" description="Core-binding (CB)" evidence="7">
    <location>
        <begin position="74"/>
        <end position="155"/>
    </location>
</feature>
<dbReference type="CDD" id="cd01189">
    <property type="entry name" value="INT_ICEBs1_C_like"/>
    <property type="match status" value="1"/>
</dbReference>
<dbReference type="Gene3D" id="1.10.443.10">
    <property type="entry name" value="Intergrase catalytic core"/>
    <property type="match status" value="1"/>
</dbReference>
<dbReference type="PATRIC" id="fig|1423730.4.peg.2316"/>
<dbReference type="Gene3D" id="1.10.150.130">
    <property type="match status" value="1"/>
</dbReference>
<evidence type="ECO:0000256" key="2">
    <source>
        <dbReference type="ARBA" id="ARBA00022908"/>
    </source>
</evidence>
<dbReference type="PANTHER" id="PTHR30349">
    <property type="entry name" value="PHAGE INTEGRASE-RELATED"/>
    <property type="match status" value="1"/>
</dbReference>
<comment type="similarity">
    <text evidence="1">Belongs to the 'phage' integrase family.</text>
</comment>
<proteinExistence type="inferred from homology"/>
<dbReference type="Pfam" id="PF14657">
    <property type="entry name" value="Arm-DNA-bind_4"/>
    <property type="match status" value="1"/>
</dbReference>
<keyword evidence="3 5" id="KW-0238">DNA-binding</keyword>
<dbReference type="PROSITE" id="PS51898">
    <property type="entry name" value="TYR_RECOMBINASE"/>
    <property type="match status" value="1"/>
</dbReference>
<feature type="domain" description="Tyr recombinase" evidence="6">
    <location>
        <begin position="177"/>
        <end position="364"/>
    </location>
</feature>
<dbReference type="InterPro" id="IPR002104">
    <property type="entry name" value="Integrase_catalytic"/>
</dbReference>
<dbReference type="GO" id="GO:0006310">
    <property type="term" value="P:DNA recombination"/>
    <property type="evidence" value="ECO:0007669"/>
    <property type="project" value="UniProtKB-KW"/>
</dbReference>
<gene>
    <name evidence="8" type="ORF">FC75_GL002228</name>
</gene>
<dbReference type="InterPro" id="IPR004107">
    <property type="entry name" value="Integrase_SAM-like_N"/>
</dbReference>
<evidence type="ECO:0000259" key="7">
    <source>
        <dbReference type="PROSITE" id="PS51900"/>
    </source>
</evidence>
<dbReference type="GO" id="GO:0003677">
    <property type="term" value="F:DNA binding"/>
    <property type="evidence" value="ECO:0007669"/>
    <property type="project" value="UniProtKB-UniRule"/>
</dbReference>
<evidence type="ECO:0000313" key="9">
    <source>
        <dbReference type="Proteomes" id="UP000050865"/>
    </source>
</evidence>
<dbReference type="InterPro" id="IPR050090">
    <property type="entry name" value="Tyrosine_recombinase_XerCD"/>
</dbReference>
<evidence type="ECO:0000256" key="3">
    <source>
        <dbReference type="ARBA" id="ARBA00023125"/>
    </source>
</evidence>
<sequence>MRQLFEKYEWRVETMVSYRKRGEVWQYEISYKDINGKYKKLRRSGFHLKSDAEMAASKVRTDFVDVRQYRNAELSLDDYFERWLKLYKQGSVSDITLNKYTNTLQHIKQIFGHIKLKDISRSVYQDRINFFAQTHAVRTVATFHKQIRAALLDALDDHVITSDPTRKIVITGRPVRAKRKALDYEDWQKLIHCLDPTNKLDLIIYIAAVTGMRYAEILGITPKDFDPISQSLRINKTWDYKYRTGFKKTKNQASIRTIRIDVRTIQLVKEHIETNNIGRSTPLFLTDGIAPVSAQINKVLTDKLNSINIPRITFHGLRHTHASVLLYQGVSVLSVSKRLGHSNISTTQSTYLHIIKELEAQDNDKIISILSTL</sequence>
<dbReference type="PANTHER" id="PTHR30349:SF64">
    <property type="entry name" value="PROPHAGE INTEGRASE INTD-RELATED"/>
    <property type="match status" value="1"/>
</dbReference>
<comment type="caution">
    <text evidence="8">The sequence shown here is derived from an EMBL/GenBank/DDBJ whole genome shotgun (WGS) entry which is preliminary data.</text>
</comment>
<name>A0A0R2F5B9_9LACO</name>
<dbReference type="PROSITE" id="PS51900">
    <property type="entry name" value="CB"/>
    <property type="match status" value="1"/>
</dbReference>
<dbReference type="InterPro" id="IPR010998">
    <property type="entry name" value="Integrase_recombinase_N"/>
</dbReference>
<keyword evidence="4" id="KW-0233">DNA recombination</keyword>
<dbReference type="STRING" id="1423730.FC75_GL002228"/>
<evidence type="ECO:0000259" key="6">
    <source>
        <dbReference type="PROSITE" id="PS51898"/>
    </source>
</evidence>
<dbReference type="Proteomes" id="UP000050865">
    <property type="component" value="Unassembled WGS sequence"/>
</dbReference>
<dbReference type="GO" id="GO:0015074">
    <property type="term" value="P:DNA integration"/>
    <property type="evidence" value="ECO:0007669"/>
    <property type="project" value="UniProtKB-KW"/>
</dbReference>
<evidence type="ECO:0000256" key="4">
    <source>
        <dbReference type="ARBA" id="ARBA00023172"/>
    </source>
</evidence>
<protein>
    <submittedName>
        <fullName evidence="8">Integrase</fullName>
    </submittedName>
</protein>
<dbReference type="SUPFAM" id="SSF56349">
    <property type="entry name" value="DNA breaking-rejoining enzymes"/>
    <property type="match status" value="1"/>
</dbReference>
<dbReference type="InterPro" id="IPR011010">
    <property type="entry name" value="DNA_brk_join_enz"/>
</dbReference>